<accession>A0ABQ7JJJ7</accession>
<dbReference type="EMBL" id="JAAAIM010001679">
    <property type="protein sequence ID" value="KAG0276548.1"/>
    <property type="molecule type" value="Genomic_DNA"/>
</dbReference>
<sequence length="158" mass="17702">MSSSTSSSQPAQQLHRRYLTLLGISDVGAFNRAMGKTITNNFPENHIPAQSIQTYLTQQYHNQNRNRDQIVLHLQHLIVQHSQTSTSEQASPSPEAIALYIAEMKLKASNMLGWMYLSQFPNHQATMPSGLSSSQQKFWSFLTFMGTGEWDAATSILA</sequence>
<proteinExistence type="predicted"/>
<evidence type="ECO:0008006" key="3">
    <source>
        <dbReference type="Google" id="ProtNLM"/>
    </source>
</evidence>
<keyword evidence="2" id="KW-1185">Reference proteome</keyword>
<evidence type="ECO:0000313" key="2">
    <source>
        <dbReference type="Proteomes" id="UP001194696"/>
    </source>
</evidence>
<comment type="caution">
    <text evidence="1">The sequence shown here is derived from an EMBL/GenBank/DDBJ whole genome shotgun (WGS) entry which is preliminary data.</text>
</comment>
<gene>
    <name evidence="1" type="ORF">BGZ96_003234</name>
</gene>
<reference evidence="1 2" key="1">
    <citation type="journal article" date="2020" name="Fungal Divers.">
        <title>Resolving the Mortierellaceae phylogeny through synthesis of multi-gene phylogenetics and phylogenomics.</title>
        <authorList>
            <person name="Vandepol N."/>
            <person name="Liber J."/>
            <person name="Desiro A."/>
            <person name="Na H."/>
            <person name="Kennedy M."/>
            <person name="Barry K."/>
            <person name="Grigoriev I.V."/>
            <person name="Miller A.N."/>
            <person name="O'Donnell K."/>
            <person name="Stajich J.E."/>
            <person name="Bonito G."/>
        </authorList>
    </citation>
    <scope>NUCLEOTIDE SEQUENCE [LARGE SCALE GENOMIC DNA]</scope>
    <source>
        <strain evidence="1 2">AD045</strain>
    </source>
</reference>
<protein>
    <recommendedName>
        <fullName evidence="3">J domain-containing protein</fullName>
    </recommendedName>
</protein>
<name>A0ABQ7JJJ7_9FUNG</name>
<dbReference type="Proteomes" id="UP001194696">
    <property type="component" value="Unassembled WGS sequence"/>
</dbReference>
<organism evidence="1 2">
    <name type="scientific">Linnemannia gamsii</name>
    <dbReference type="NCBI Taxonomy" id="64522"/>
    <lineage>
        <taxon>Eukaryota</taxon>
        <taxon>Fungi</taxon>
        <taxon>Fungi incertae sedis</taxon>
        <taxon>Mucoromycota</taxon>
        <taxon>Mortierellomycotina</taxon>
        <taxon>Mortierellomycetes</taxon>
        <taxon>Mortierellales</taxon>
        <taxon>Mortierellaceae</taxon>
        <taxon>Linnemannia</taxon>
    </lineage>
</organism>
<evidence type="ECO:0000313" key="1">
    <source>
        <dbReference type="EMBL" id="KAG0276548.1"/>
    </source>
</evidence>